<organism evidence="2">
    <name type="scientific">Cacopsylla melanoneura</name>
    <dbReference type="NCBI Taxonomy" id="428564"/>
    <lineage>
        <taxon>Eukaryota</taxon>
        <taxon>Metazoa</taxon>
        <taxon>Ecdysozoa</taxon>
        <taxon>Arthropoda</taxon>
        <taxon>Hexapoda</taxon>
        <taxon>Insecta</taxon>
        <taxon>Pterygota</taxon>
        <taxon>Neoptera</taxon>
        <taxon>Paraneoptera</taxon>
        <taxon>Hemiptera</taxon>
        <taxon>Sternorrhyncha</taxon>
        <taxon>Psylloidea</taxon>
        <taxon>Psyllidae</taxon>
        <taxon>Psyllinae</taxon>
        <taxon>Cacopsylla</taxon>
    </lineage>
</organism>
<proteinExistence type="predicted"/>
<sequence>MSESCLQNITVLDVKSVCHLQSLLQNITVLVVKSVLSFTKPADKYSSFFFFFNPDISFLLQTSPNYSCSSGNFMDIVLFTNVGKSGANIAFFFFNFSIMVLLIKICSYLISQQLCHVEYTETHFISDFFLRFLEFIATKKLRCFT</sequence>
<protein>
    <submittedName>
        <fullName evidence="2">Uncharacterized protein</fullName>
    </submittedName>
</protein>
<dbReference type="EMBL" id="HBUF01676387">
    <property type="protein sequence ID" value="CAG6791479.1"/>
    <property type="molecule type" value="Transcribed_RNA"/>
</dbReference>
<feature type="transmembrane region" description="Helical" evidence="1">
    <location>
        <begin position="89"/>
        <end position="110"/>
    </location>
</feature>
<evidence type="ECO:0000256" key="1">
    <source>
        <dbReference type="SAM" id="Phobius"/>
    </source>
</evidence>
<name>A0A8D9BTS1_9HEMI</name>
<keyword evidence="1" id="KW-1133">Transmembrane helix</keyword>
<keyword evidence="1" id="KW-0472">Membrane</keyword>
<keyword evidence="1" id="KW-0812">Transmembrane</keyword>
<dbReference type="AlphaFoldDB" id="A0A8D9BTS1"/>
<accession>A0A8D9BTS1</accession>
<dbReference type="EMBL" id="HBUF01676388">
    <property type="protein sequence ID" value="CAG6791480.1"/>
    <property type="molecule type" value="Transcribed_RNA"/>
</dbReference>
<evidence type="ECO:0000313" key="2">
    <source>
        <dbReference type="EMBL" id="CAG6791480.1"/>
    </source>
</evidence>
<reference evidence="2" key="1">
    <citation type="submission" date="2021-05" db="EMBL/GenBank/DDBJ databases">
        <authorList>
            <person name="Alioto T."/>
            <person name="Alioto T."/>
            <person name="Gomez Garrido J."/>
        </authorList>
    </citation>
    <scope>NUCLEOTIDE SEQUENCE</scope>
</reference>